<keyword evidence="2" id="KW-1185">Reference proteome</keyword>
<proteinExistence type="predicted"/>
<dbReference type="Proteomes" id="UP001281147">
    <property type="component" value="Unassembled WGS sequence"/>
</dbReference>
<accession>A0ACC3N736</accession>
<organism evidence="1 2">
    <name type="scientific">Vermiconidia calcicola</name>
    <dbReference type="NCBI Taxonomy" id="1690605"/>
    <lineage>
        <taxon>Eukaryota</taxon>
        <taxon>Fungi</taxon>
        <taxon>Dikarya</taxon>
        <taxon>Ascomycota</taxon>
        <taxon>Pezizomycotina</taxon>
        <taxon>Dothideomycetes</taxon>
        <taxon>Dothideomycetidae</taxon>
        <taxon>Mycosphaerellales</taxon>
        <taxon>Extremaceae</taxon>
        <taxon>Vermiconidia</taxon>
    </lineage>
</organism>
<evidence type="ECO:0000313" key="2">
    <source>
        <dbReference type="Proteomes" id="UP001281147"/>
    </source>
</evidence>
<dbReference type="EMBL" id="JAUTXU010000083">
    <property type="protein sequence ID" value="KAK3710558.1"/>
    <property type="molecule type" value="Genomic_DNA"/>
</dbReference>
<evidence type="ECO:0000313" key="1">
    <source>
        <dbReference type="EMBL" id="KAK3710558.1"/>
    </source>
</evidence>
<gene>
    <name evidence="1" type="ORF">LTR37_010185</name>
</gene>
<sequence>MWNQLTYCHNVHVSQAYHKTYKSPKQAMAAPNPPSPMPPFAPASHLFVGFQEVHPQSGLMASMNTSSVQPAGQNHDRYNDAGIVPPPPPAIPQDQQLVNPPALPQATQLLNPPADPNLQPNTASAERPSDSDGGSGSEGTDSEEEDEQPQFQWRPVEEDHSEPCEDELNYIVGRGHEHSASDHEYWENKTFFDLDDPDLTPGEKGRIDWLVEHFNGTSENPNKEYVMKSPIVRIGNYDWRIKFYPKGNNTEYLSVYLECVTMQAPDFEGTEDFPNPPLPCLTSMEKLRKRRSVAVQLSVVMYNPAEPRTYEHHADAHQFTKNESDYGWTRFTRYARRDFVFRNHGQRQAILRNDKLAFSAYIRVVEDPTGCLWAHGSNPFEDSIALTGLRPFSPQKPMFAAEIPLLHFGPFRDFITRCKDTKIVFWMQTLLWKMMSRKHSQFYGQPDGCAPSDTIAWLKFLSRSLRKETNSEILNGLIGTLNPDNYFVGDERQSAIGANRLKTKNAISIQAAVNAHTTVLETPALMTLELERQEYDRKERKWKKLTNRVLMEDQIVVSGTPYTLFAFTTHCGDLESNKFNVYVRPHGPSKLWYQYTDGSVSCLTYKQAVDKHSGFSELDTPIKPKPHSSSRVDPTMRGYRRMEEQNEVAHAVTYMRDDCVAAATASPTTESWDVPENVRKGIPPKFKGVVNDEPPATAIYETFSESALDNEEAPPAPPEEDARTSSFDTDAGYATPNCWPMDGEDVVMSDADDESIHTNDEPTDPTVAKVTIDHLGREFYEGVMRTKIAEYHGQGHLISMNGDEYVGNFRDGQKDGMGKMIYGNTGNIYEGEWFEDEQHGYGKLTEASTGNVFEGGWKNGRKHGEFVLKGTVTDEDKGCCSICYDKEISTAFYDCGHVIACKDCAHKIDSCPVCRRRVLARLELFGVKMIFE</sequence>
<comment type="caution">
    <text evidence="1">The sequence shown here is derived from an EMBL/GenBank/DDBJ whole genome shotgun (WGS) entry which is preliminary data.</text>
</comment>
<protein>
    <submittedName>
        <fullName evidence="1">Uncharacterized protein</fullName>
    </submittedName>
</protein>
<name>A0ACC3N736_9PEZI</name>
<reference evidence="1" key="1">
    <citation type="submission" date="2023-07" db="EMBL/GenBank/DDBJ databases">
        <title>Black Yeasts Isolated from many extreme environments.</title>
        <authorList>
            <person name="Coleine C."/>
            <person name="Stajich J.E."/>
            <person name="Selbmann L."/>
        </authorList>
    </citation>
    <scope>NUCLEOTIDE SEQUENCE</scope>
    <source>
        <strain evidence="1">CCFEE 5714</strain>
    </source>
</reference>